<evidence type="ECO:0008006" key="4">
    <source>
        <dbReference type="Google" id="ProtNLM"/>
    </source>
</evidence>
<dbReference type="RefSeq" id="WP_344623883.1">
    <property type="nucleotide sequence ID" value="NZ_BAAALD010000021.1"/>
</dbReference>
<comment type="caution">
    <text evidence="2">The sequence shown here is derived from an EMBL/GenBank/DDBJ whole genome shotgun (WGS) entry which is preliminary data.</text>
</comment>
<keyword evidence="1" id="KW-0732">Signal</keyword>
<feature type="chain" id="PRO_5045115518" description="Chaplin" evidence="1">
    <location>
        <begin position="19"/>
        <end position="57"/>
    </location>
</feature>
<gene>
    <name evidence="2" type="ORF">GCM10009663_27760</name>
</gene>
<proteinExistence type="predicted"/>
<name>A0ABN1TGJ6_9ACTN</name>
<evidence type="ECO:0000313" key="2">
    <source>
        <dbReference type="EMBL" id="GAA1083139.1"/>
    </source>
</evidence>
<protein>
    <recommendedName>
        <fullName evidence="4">Chaplin</fullName>
    </recommendedName>
</protein>
<accession>A0ABN1TGJ6</accession>
<sequence length="57" mass="5330">MKKSLVAAVVAVALSAGAALTVVSAASAAPVGVQVVAGSDVGSDAGVVAVPNDIDWP</sequence>
<evidence type="ECO:0000313" key="3">
    <source>
        <dbReference type="Proteomes" id="UP001499987"/>
    </source>
</evidence>
<reference evidence="2 3" key="1">
    <citation type="journal article" date="2019" name="Int. J. Syst. Evol. Microbiol.">
        <title>The Global Catalogue of Microorganisms (GCM) 10K type strain sequencing project: providing services to taxonomists for standard genome sequencing and annotation.</title>
        <authorList>
            <consortium name="The Broad Institute Genomics Platform"/>
            <consortium name="The Broad Institute Genome Sequencing Center for Infectious Disease"/>
            <person name="Wu L."/>
            <person name="Ma J."/>
        </authorList>
    </citation>
    <scope>NUCLEOTIDE SEQUENCE [LARGE SCALE GENOMIC DNA]</scope>
    <source>
        <strain evidence="2 3">JCM 13002</strain>
    </source>
</reference>
<keyword evidence="3" id="KW-1185">Reference proteome</keyword>
<dbReference type="EMBL" id="BAAALD010000021">
    <property type="protein sequence ID" value="GAA1083139.1"/>
    <property type="molecule type" value="Genomic_DNA"/>
</dbReference>
<dbReference type="Proteomes" id="UP001499987">
    <property type="component" value="Unassembled WGS sequence"/>
</dbReference>
<feature type="signal peptide" evidence="1">
    <location>
        <begin position="1"/>
        <end position="18"/>
    </location>
</feature>
<evidence type="ECO:0000256" key="1">
    <source>
        <dbReference type="SAM" id="SignalP"/>
    </source>
</evidence>
<organism evidence="2 3">
    <name type="scientific">Kitasatospora arboriphila</name>
    <dbReference type="NCBI Taxonomy" id="258052"/>
    <lineage>
        <taxon>Bacteria</taxon>
        <taxon>Bacillati</taxon>
        <taxon>Actinomycetota</taxon>
        <taxon>Actinomycetes</taxon>
        <taxon>Kitasatosporales</taxon>
        <taxon>Streptomycetaceae</taxon>
        <taxon>Kitasatospora</taxon>
    </lineage>
</organism>